<dbReference type="InterPro" id="IPR029058">
    <property type="entry name" value="AB_hydrolase_fold"/>
</dbReference>
<comment type="similarity">
    <text evidence="1">Belongs to the AB hydrolase superfamily. FUS2 hydrolase family.</text>
</comment>
<reference evidence="3 4" key="1">
    <citation type="journal article" date="2014" name="Genome Biol. Evol.">
        <title>Comparative genomics and transcriptomics analyses reveal divergent lifestyle features of nematode endoparasitic fungus Hirsutella minnesotensis.</title>
        <authorList>
            <person name="Lai Y."/>
            <person name="Liu K."/>
            <person name="Zhang X."/>
            <person name="Zhang X."/>
            <person name="Li K."/>
            <person name="Wang N."/>
            <person name="Shu C."/>
            <person name="Wu Y."/>
            <person name="Wang C."/>
            <person name="Bushley K.E."/>
            <person name="Xiang M."/>
            <person name="Liu X."/>
        </authorList>
    </citation>
    <scope>NUCLEOTIDE SEQUENCE [LARGE SCALE GENOMIC DNA]</scope>
    <source>
        <strain evidence="3 4">3608</strain>
    </source>
</reference>
<dbReference type="PANTHER" id="PTHR22946:SF12">
    <property type="entry name" value="CONIDIAL PIGMENT BIOSYNTHESIS PROTEIN AYG1 (AFU_ORTHOLOGUE AFUA_2G17550)"/>
    <property type="match status" value="1"/>
</dbReference>
<keyword evidence="4" id="KW-1185">Reference proteome</keyword>
<dbReference type="AlphaFoldDB" id="A0A0F7ZMW4"/>
<proteinExistence type="inferred from homology"/>
<dbReference type="EMBL" id="KQ030543">
    <property type="protein sequence ID" value="KJZ72705.1"/>
    <property type="molecule type" value="Genomic_DNA"/>
</dbReference>
<sequence>MAANASTNLLPLNQDPIFSMGLLRAMSLSVYDGSDINEVLMTASNIVAGNFESYTGAFGRIANHVYNRAANVVKSGLPFSAKTAFFSAATYFRASEFFLHGNPSDPRIGQLWNQQIDAFDRGLALLNPPGQRVTINTPDFDIPAIWITPSGEKKQRPTLITGFGYDNTQEELLHLIGLAALERGYNVLSYEGPGQPGVIHKQNLGFIYDWERVVTPVMDYALSQKDVVDPSSVGLVGFSLGGYLAPRAAAFDHRFAAVMAIEGVWDFGKIIKNTFGPELMKIYDSGDKAKFDSMVAPLLQPGAPTFLRWGLGQGMWAFRTTSPYDLVTRTANFTLAPVANKIRTPVFVGEAQEDPFYNGDGRRVAKALGKWAYLHEFKSKDAIGTHSGIGALKQQNQVVLDWFQGILNRKRNGTRHYRRM</sequence>
<dbReference type="Proteomes" id="UP000054481">
    <property type="component" value="Unassembled WGS sequence"/>
</dbReference>
<evidence type="ECO:0000313" key="4">
    <source>
        <dbReference type="Proteomes" id="UP000054481"/>
    </source>
</evidence>
<feature type="domain" description="AB hydrolase-1" evidence="2">
    <location>
        <begin position="172"/>
        <end position="367"/>
    </location>
</feature>
<name>A0A0F7ZMW4_9HYPO</name>
<organism evidence="3 4">
    <name type="scientific">Hirsutella minnesotensis 3608</name>
    <dbReference type="NCBI Taxonomy" id="1043627"/>
    <lineage>
        <taxon>Eukaryota</taxon>
        <taxon>Fungi</taxon>
        <taxon>Dikarya</taxon>
        <taxon>Ascomycota</taxon>
        <taxon>Pezizomycotina</taxon>
        <taxon>Sordariomycetes</taxon>
        <taxon>Hypocreomycetidae</taxon>
        <taxon>Hypocreales</taxon>
        <taxon>Ophiocordycipitaceae</taxon>
        <taxon>Hirsutella</taxon>
    </lineage>
</organism>
<accession>A0A0F7ZMW4</accession>
<protein>
    <recommendedName>
        <fullName evidence="2">AB hydrolase-1 domain-containing protein</fullName>
    </recommendedName>
</protein>
<gene>
    <name evidence="3" type="ORF">HIM_07897</name>
</gene>
<dbReference type="Gene3D" id="1.20.1440.110">
    <property type="entry name" value="acylaminoacyl peptidase"/>
    <property type="match status" value="1"/>
</dbReference>
<dbReference type="PANTHER" id="PTHR22946">
    <property type="entry name" value="DIENELACTONE HYDROLASE DOMAIN-CONTAINING PROTEIN-RELATED"/>
    <property type="match status" value="1"/>
</dbReference>
<evidence type="ECO:0000313" key="3">
    <source>
        <dbReference type="EMBL" id="KJZ72705.1"/>
    </source>
</evidence>
<dbReference type="InterPro" id="IPR000073">
    <property type="entry name" value="AB_hydrolase_1"/>
</dbReference>
<dbReference type="InterPro" id="IPR050261">
    <property type="entry name" value="FrsA_esterase"/>
</dbReference>
<evidence type="ECO:0000259" key="2">
    <source>
        <dbReference type="Pfam" id="PF12697"/>
    </source>
</evidence>
<dbReference type="Pfam" id="PF12697">
    <property type="entry name" value="Abhydrolase_6"/>
    <property type="match status" value="1"/>
</dbReference>
<dbReference type="OrthoDB" id="249703at2759"/>
<evidence type="ECO:0000256" key="1">
    <source>
        <dbReference type="ARBA" id="ARBA00038115"/>
    </source>
</evidence>
<dbReference type="SUPFAM" id="SSF53474">
    <property type="entry name" value="alpha/beta-Hydrolases"/>
    <property type="match status" value="1"/>
</dbReference>
<dbReference type="Gene3D" id="3.40.50.1820">
    <property type="entry name" value="alpha/beta hydrolase"/>
    <property type="match status" value="1"/>
</dbReference>